<feature type="domain" description="SnoaL-like" evidence="1">
    <location>
        <begin position="18"/>
        <end position="142"/>
    </location>
</feature>
<organism evidence="2 3">
    <name type="scientific">Streptomyces tubercidicus</name>
    <dbReference type="NCBI Taxonomy" id="47759"/>
    <lineage>
        <taxon>Bacteria</taxon>
        <taxon>Bacillati</taxon>
        <taxon>Actinomycetota</taxon>
        <taxon>Actinomycetes</taxon>
        <taxon>Kitasatosporales</taxon>
        <taxon>Streptomycetaceae</taxon>
        <taxon>Streptomyces</taxon>
    </lineage>
</organism>
<dbReference type="InterPro" id="IPR032710">
    <property type="entry name" value="NTF2-like_dom_sf"/>
</dbReference>
<dbReference type="Gene3D" id="3.10.450.50">
    <property type="match status" value="1"/>
</dbReference>
<name>A0A640UVS7_9ACTN</name>
<sequence length="159" mass="18219">MATTAPQYDLPSLSLRLQELTDRIELTELCDRYVRHLDKDRASDAWLGSVFTQDAHLTFPMGEFRGMEGLTAFQKMARTTFERTHHVSSNYDIRVDGDRALITAHLMAVHVRRREEPGSHFTIGGHYEAEAVRTDEGWRIRTFEFDLVWNAGDPPAGKI</sequence>
<dbReference type="GeneID" id="96285985"/>
<dbReference type="SUPFAM" id="SSF54427">
    <property type="entry name" value="NTF2-like"/>
    <property type="match status" value="1"/>
</dbReference>
<reference evidence="2 3" key="1">
    <citation type="submission" date="2019-12" db="EMBL/GenBank/DDBJ databases">
        <title>Whole genome shotgun sequence of Streptomyces tubercidicus NBRC 13090.</title>
        <authorList>
            <person name="Ichikawa N."/>
            <person name="Kimura A."/>
            <person name="Kitahashi Y."/>
            <person name="Komaki H."/>
            <person name="Tamura T."/>
        </authorList>
    </citation>
    <scope>NUCLEOTIDE SEQUENCE [LARGE SCALE GENOMIC DNA]</scope>
    <source>
        <strain evidence="2 3">NBRC 13090</strain>
    </source>
</reference>
<keyword evidence="3" id="KW-1185">Reference proteome</keyword>
<dbReference type="AlphaFoldDB" id="A0A640UVS7"/>
<dbReference type="CDD" id="cd00531">
    <property type="entry name" value="NTF2_like"/>
    <property type="match status" value="1"/>
</dbReference>
<dbReference type="Pfam" id="PF13577">
    <property type="entry name" value="SnoaL_4"/>
    <property type="match status" value="1"/>
</dbReference>
<dbReference type="Proteomes" id="UP000431826">
    <property type="component" value="Unassembled WGS sequence"/>
</dbReference>
<evidence type="ECO:0000313" key="3">
    <source>
        <dbReference type="Proteomes" id="UP000431826"/>
    </source>
</evidence>
<dbReference type="RefSeq" id="WP_159746375.1">
    <property type="nucleotide sequence ID" value="NZ_BLIR01000001.1"/>
</dbReference>
<dbReference type="InterPro" id="IPR037401">
    <property type="entry name" value="SnoaL-like"/>
</dbReference>
<comment type="caution">
    <text evidence="2">The sequence shown here is derived from an EMBL/GenBank/DDBJ whole genome shotgun (WGS) entry which is preliminary data.</text>
</comment>
<dbReference type="EMBL" id="BLIR01000001">
    <property type="protein sequence ID" value="GFE40228.1"/>
    <property type="molecule type" value="Genomic_DNA"/>
</dbReference>
<evidence type="ECO:0000259" key="1">
    <source>
        <dbReference type="Pfam" id="PF13577"/>
    </source>
</evidence>
<evidence type="ECO:0000313" key="2">
    <source>
        <dbReference type="EMBL" id="GFE40228.1"/>
    </source>
</evidence>
<accession>A0A640UVS7</accession>
<proteinExistence type="predicted"/>
<protein>
    <recommendedName>
        <fullName evidence="1">SnoaL-like domain-containing protein</fullName>
    </recommendedName>
</protein>
<dbReference type="OrthoDB" id="2599042at2"/>
<gene>
    <name evidence="2" type="ORF">Stube_49010</name>
</gene>